<keyword evidence="2" id="KW-1185">Reference proteome</keyword>
<name>A0A1Q5PWS8_9ACTO</name>
<gene>
    <name evidence="1" type="ORF">BSZ40_05145</name>
</gene>
<comment type="caution">
    <text evidence="1">The sequence shown here is derived from an EMBL/GenBank/DDBJ whole genome shotgun (WGS) entry which is preliminary data.</text>
</comment>
<dbReference type="Proteomes" id="UP000185612">
    <property type="component" value="Unassembled WGS sequence"/>
</dbReference>
<dbReference type="STRING" id="52770.BSZ40_05145"/>
<organism evidence="1 2">
    <name type="scientific">Buchananella hordeovulneris</name>
    <dbReference type="NCBI Taxonomy" id="52770"/>
    <lineage>
        <taxon>Bacteria</taxon>
        <taxon>Bacillati</taxon>
        <taxon>Actinomycetota</taxon>
        <taxon>Actinomycetes</taxon>
        <taxon>Actinomycetales</taxon>
        <taxon>Actinomycetaceae</taxon>
        <taxon>Buchananella</taxon>
    </lineage>
</organism>
<protein>
    <submittedName>
        <fullName evidence="1">Uncharacterized protein</fullName>
    </submittedName>
</protein>
<evidence type="ECO:0000313" key="1">
    <source>
        <dbReference type="EMBL" id="OKL51875.1"/>
    </source>
</evidence>
<dbReference type="EMBL" id="MQVS01000004">
    <property type="protein sequence ID" value="OKL51875.1"/>
    <property type="molecule type" value="Genomic_DNA"/>
</dbReference>
<dbReference type="OrthoDB" id="513474at2"/>
<accession>A0A1Q5PWS8</accession>
<dbReference type="InParanoid" id="A0A1Q5PWS8"/>
<dbReference type="RefSeq" id="WP_073823980.1">
    <property type="nucleotide sequence ID" value="NZ_JAUNKL010000002.1"/>
</dbReference>
<sequence length="89" mass="10109">MDRELLLPTDFGDYAWEIEAKGVCWEVSVRVGDRLVAVTFYDPVRLAQDIAAELRGGAYPELRRVLVVPRVTAEQMRAAIARVPREFFA</sequence>
<proteinExistence type="predicted"/>
<dbReference type="AlphaFoldDB" id="A0A1Q5PWS8"/>
<reference evidence="2" key="1">
    <citation type="submission" date="2016-12" db="EMBL/GenBank/DDBJ databases">
        <authorList>
            <person name="Meng X."/>
        </authorList>
    </citation>
    <scope>NUCLEOTIDE SEQUENCE [LARGE SCALE GENOMIC DNA]</scope>
    <source>
        <strain evidence="2">DSM 20732</strain>
    </source>
</reference>
<evidence type="ECO:0000313" key="2">
    <source>
        <dbReference type="Proteomes" id="UP000185612"/>
    </source>
</evidence>